<gene>
    <name evidence="8" type="ORF">Ae201684_000707</name>
</gene>
<dbReference type="SUPFAM" id="SSF52799">
    <property type="entry name" value="(Phosphotyrosine protein) phosphatases II"/>
    <property type="match status" value="1"/>
</dbReference>
<dbReference type="VEuPathDB" id="FungiDB:AeMF1_012085"/>
<dbReference type="GO" id="GO:0017017">
    <property type="term" value="F:MAP kinase tyrosine/serine/threonine phosphatase activity"/>
    <property type="evidence" value="ECO:0007669"/>
    <property type="project" value="TreeGrafter"/>
</dbReference>
<name>A0A6G0XWN3_9STRA</name>
<comment type="caution">
    <text evidence="8">The sequence shown here is derived from an EMBL/GenBank/DDBJ whole genome shotgun (WGS) entry which is preliminary data.</text>
</comment>
<evidence type="ECO:0000256" key="4">
    <source>
        <dbReference type="ARBA" id="ARBA00022912"/>
    </source>
</evidence>
<evidence type="ECO:0000313" key="8">
    <source>
        <dbReference type="EMBL" id="KAF0744874.1"/>
    </source>
</evidence>
<dbReference type="EC" id="3.1.3.48" evidence="2"/>
<evidence type="ECO:0000259" key="6">
    <source>
        <dbReference type="PROSITE" id="PS50054"/>
    </source>
</evidence>
<feature type="domain" description="Tyrosine-protein phosphatase" evidence="6">
    <location>
        <begin position="59"/>
        <end position="201"/>
    </location>
</feature>
<dbReference type="PROSITE" id="PS50054">
    <property type="entry name" value="TYR_PHOSPHATASE_DUAL"/>
    <property type="match status" value="1"/>
</dbReference>
<dbReference type="PROSITE" id="PS50056">
    <property type="entry name" value="TYR_PHOSPHATASE_2"/>
    <property type="match status" value="1"/>
</dbReference>
<keyword evidence="4" id="KW-0904">Protein phosphatase</keyword>
<evidence type="ECO:0000256" key="5">
    <source>
        <dbReference type="SAM" id="MobiDB-lite"/>
    </source>
</evidence>
<protein>
    <recommendedName>
        <fullName evidence="2">protein-tyrosine-phosphatase</fullName>
        <ecNumber evidence="2">3.1.3.48</ecNumber>
    </recommendedName>
</protein>
<evidence type="ECO:0000256" key="2">
    <source>
        <dbReference type="ARBA" id="ARBA00013064"/>
    </source>
</evidence>
<dbReference type="GO" id="GO:0005737">
    <property type="term" value="C:cytoplasm"/>
    <property type="evidence" value="ECO:0007669"/>
    <property type="project" value="TreeGrafter"/>
</dbReference>
<dbReference type="PANTHER" id="PTHR10159">
    <property type="entry name" value="DUAL SPECIFICITY PROTEIN PHOSPHATASE"/>
    <property type="match status" value="1"/>
</dbReference>
<keyword evidence="9" id="KW-1185">Reference proteome</keyword>
<dbReference type="InterPro" id="IPR020422">
    <property type="entry name" value="TYR_PHOSPHATASE_DUAL_dom"/>
</dbReference>
<feature type="region of interest" description="Disordered" evidence="5">
    <location>
        <begin position="1"/>
        <end position="32"/>
    </location>
</feature>
<dbReference type="PRINTS" id="PR01908">
    <property type="entry name" value="ADSPHPHTASE"/>
</dbReference>
<evidence type="ECO:0000256" key="3">
    <source>
        <dbReference type="ARBA" id="ARBA00022801"/>
    </source>
</evidence>
<dbReference type="PANTHER" id="PTHR10159:SF511">
    <property type="entry name" value="DUAL SPECIFICITY PROTEIN PHOSPHATASE 1"/>
    <property type="match status" value="1"/>
</dbReference>
<sequence>MEEGTDPAWTTQDSPPDANASATPKADLQNIDQKKQAKDSFRKFWHGMLTQKYLEQDNQPAQVLPNLFVGSVGAASNWESLCSLDITHILVAGETLALTFEESGRFEYLRISVSDTPSTRICDHFEKSNAFIDRGVEKGRVLVHCFAGKSRSVSLVIAYLIATNGHTYESALAFLRNVRPHARPNNGFAMQLKAYAKQFGRNE</sequence>
<dbReference type="GO" id="GO:0008330">
    <property type="term" value="F:protein tyrosine/threonine phosphatase activity"/>
    <property type="evidence" value="ECO:0007669"/>
    <property type="project" value="TreeGrafter"/>
</dbReference>
<dbReference type="EMBL" id="VJMJ01000005">
    <property type="protein sequence ID" value="KAF0744874.1"/>
    <property type="molecule type" value="Genomic_DNA"/>
</dbReference>
<feature type="domain" description="Tyrosine specific protein phosphatases" evidence="7">
    <location>
        <begin position="122"/>
        <end position="180"/>
    </location>
</feature>
<dbReference type="InterPro" id="IPR000387">
    <property type="entry name" value="Tyr_Pase_dom"/>
</dbReference>
<dbReference type="InterPro" id="IPR000340">
    <property type="entry name" value="Dual-sp_phosphatase_cat-dom"/>
</dbReference>
<evidence type="ECO:0000256" key="1">
    <source>
        <dbReference type="ARBA" id="ARBA00008601"/>
    </source>
</evidence>
<organism evidence="8 9">
    <name type="scientific">Aphanomyces euteiches</name>
    <dbReference type="NCBI Taxonomy" id="100861"/>
    <lineage>
        <taxon>Eukaryota</taxon>
        <taxon>Sar</taxon>
        <taxon>Stramenopiles</taxon>
        <taxon>Oomycota</taxon>
        <taxon>Saprolegniomycetes</taxon>
        <taxon>Saprolegniales</taxon>
        <taxon>Verrucalvaceae</taxon>
        <taxon>Aphanomyces</taxon>
    </lineage>
</organism>
<evidence type="ECO:0000313" key="9">
    <source>
        <dbReference type="Proteomes" id="UP000481153"/>
    </source>
</evidence>
<dbReference type="InterPro" id="IPR029021">
    <property type="entry name" value="Prot-tyrosine_phosphatase-like"/>
</dbReference>
<dbReference type="Pfam" id="PF00782">
    <property type="entry name" value="DSPc"/>
    <property type="match status" value="1"/>
</dbReference>
<proteinExistence type="inferred from homology"/>
<dbReference type="SMART" id="SM00195">
    <property type="entry name" value="DSPc"/>
    <property type="match status" value="1"/>
</dbReference>
<dbReference type="GO" id="GO:0043409">
    <property type="term" value="P:negative regulation of MAPK cascade"/>
    <property type="evidence" value="ECO:0007669"/>
    <property type="project" value="TreeGrafter"/>
</dbReference>
<comment type="similarity">
    <text evidence="1">Belongs to the protein-tyrosine phosphatase family. Non-receptor class dual specificity subfamily.</text>
</comment>
<accession>A0A6G0XWN3</accession>
<dbReference type="Proteomes" id="UP000481153">
    <property type="component" value="Unassembled WGS sequence"/>
</dbReference>
<dbReference type="CDD" id="cd14498">
    <property type="entry name" value="DSP"/>
    <property type="match status" value="1"/>
</dbReference>
<dbReference type="Gene3D" id="3.90.190.10">
    <property type="entry name" value="Protein tyrosine phosphatase superfamily"/>
    <property type="match status" value="1"/>
</dbReference>
<keyword evidence="3" id="KW-0378">Hydrolase</keyword>
<reference evidence="8 9" key="1">
    <citation type="submission" date="2019-07" db="EMBL/GenBank/DDBJ databases">
        <title>Genomics analysis of Aphanomyces spp. identifies a new class of oomycete effector associated with host adaptation.</title>
        <authorList>
            <person name="Gaulin E."/>
        </authorList>
    </citation>
    <scope>NUCLEOTIDE SEQUENCE [LARGE SCALE GENOMIC DNA]</scope>
    <source>
        <strain evidence="8 9">ATCC 201684</strain>
    </source>
</reference>
<dbReference type="AlphaFoldDB" id="A0A6G0XWN3"/>
<evidence type="ECO:0000259" key="7">
    <source>
        <dbReference type="PROSITE" id="PS50056"/>
    </source>
</evidence>
<dbReference type="GO" id="GO:0033550">
    <property type="term" value="F:MAP kinase tyrosine phosphatase activity"/>
    <property type="evidence" value="ECO:0007669"/>
    <property type="project" value="TreeGrafter"/>
</dbReference>
<dbReference type="OrthoDB" id="10252009at2759"/>